<comment type="similarity">
    <text evidence="1">Belongs to the glycosyl hydrolase 27 family.</text>
</comment>
<dbReference type="GO" id="GO:0009505">
    <property type="term" value="C:plant-type cell wall"/>
    <property type="evidence" value="ECO:0007669"/>
    <property type="project" value="TreeGrafter"/>
</dbReference>
<evidence type="ECO:0000256" key="4">
    <source>
        <dbReference type="SAM" id="Phobius"/>
    </source>
</evidence>
<accession>A0A5J4ZY48</accession>
<dbReference type="SUPFAM" id="SSF51445">
    <property type="entry name" value="(Trans)glycosidases"/>
    <property type="match status" value="1"/>
</dbReference>
<keyword evidence="4" id="KW-1133">Transmembrane helix</keyword>
<evidence type="ECO:0008006" key="7">
    <source>
        <dbReference type="Google" id="ProtNLM"/>
    </source>
</evidence>
<dbReference type="OrthoDB" id="5795902at2759"/>
<dbReference type="GO" id="GO:0004553">
    <property type="term" value="F:hydrolase activity, hydrolyzing O-glycosyl compounds"/>
    <property type="evidence" value="ECO:0007669"/>
    <property type="project" value="InterPro"/>
</dbReference>
<dbReference type="PANTHER" id="PTHR11452">
    <property type="entry name" value="ALPHA-GALACTOSIDASE/ALPHA-N-ACETYLGALACTOSAMINIDASE"/>
    <property type="match status" value="1"/>
</dbReference>
<keyword evidence="4" id="KW-0472">Membrane</keyword>
<feature type="transmembrane region" description="Helical" evidence="4">
    <location>
        <begin position="12"/>
        <end position="34"/>
    </location>
</feature>
<dbReference type="Pfam" id="PF16499">
    <property type="entry name" value="Melibiase_2"/>
    <property type="match status" value="1"/>
</dbReference>
<organism evidence="5 6">
    <name type="scientific">Nyssa sinensis</name>
    <dbReference type="NCBI Taxonomy" id="561372"/>
    <lineage>
        <taxon>Eukaryota</taxon>
        <taxon>Viridiplantae</taxon>
        <taxon>Streptophyta</taxon>
        <taxon>Embryophyta</taxon>
        <taxon>Tracheophyta</taxon>
        <taxon>Spermatophyta</taxon>
        <taxon>Magnoliopsida</taxon>
        <taxon>eudicotyledons</taxon>
        <taxon>Gunneridae</taxon>
        <taxon>Pentapetalae</taxon>
        <taxon>asterids</taxon>
        <taxon>Cornales</taxon>
        <taxon>Nyssaceae</taxon>
        <taxon>Nyssa</taxon>
    </lineage>
</organism>
<dbReference type="InterPro" id="IPR017853">
    <property type="entry name" value="GH"/>
</dbReference>
<dbReference type="Proteomes" id="UP000325577">
    <property type="component" value="Linkage Group LG4"/>
</dbReference>
<evidence type="ECO:0000256" key="1">
    <source>
        <dbReference type="ARBA" id="ARBA00009743"/>
    </source>
</evidence>
<keyword evidence="2" id="KW-0378">Hydrolase</keyword>
<keyword evidence="6" id="KW-1185">Reference proteome</keyword>
<dbReference type="PANTHER" id="PTHR11452:SF33">
    <property type="entry name" value="ALPHA-GALACTOSIDASE 2"/>
    <property type="match status" value="1"/>
</dbReference>
<proteinExistence type="inferred from homology"/>
<evidence type="ECO:0000256" key="3">
    <source>
        <dbReference type="ARBA" id="ARBA00023295"/>
    </source>
</evidence>
<dbReference type="AlphaFoldDB" id="A0A5J4ZY48"/>
<gene>
    <name evidence="5" type="ORF">F0562_009190</name>
</gene>
<sequence length="145" mass="15335">MGGLSSSTGLRALSGSVVVALCCCCFFLSSTAATRQMMNSMTSRAGDQIRRNLLGNLVPKASTFPSGIKALADYVHSKGLKLGIYSDAGGQEDPATWAQAVGNSWRTTGDIGDNWESMTSRADQNDKWASYAGPGGWNGISRFKT</sequence>
<name>A0A5J4ZY48_9ASTE</name>
<dbReference type="Gene3D" id="3.20.20.70">
    <property type="entry name" value="Aldolase class I"/>
    <property type="match status" value="2"/>
</dbReference>
<dbReference type="EMBL" id="CM018047">
    <property type="protein sequence ID" value="KAA8522648.1"/>
    <property type="molecule type" value="Genomic_DNA"/>
</dbReference>
<keyword evidence="4" id="KW-0812">Transmembrane</keyword>
<dbReference type="InterPro" id="IPR013785">
    <property type="entry name" value="Aldolase_TIM"/>
</dbReference>
<keyword evidence="3" id="KW-0326">Glycosidase</keyword>
<dbReference type="InterPro" id="IPR002241">
    <property type="entry name" value="Glyco_hydro_27"/>
</dbReference>
<evidence type="ECO:0000313" key="6">
    <source>
        <dbReference type="Proteomes" id="UP000325577"/>
    </source>
</evidence>
<evidence type="ECO:0000313" key="5">
    <source>
        <dbReference type="EMBL" id="KAA8522648.1"/>
    </source>
</evidence>
<evidence type="ECO:0000256" key="2">
    <source>
        <dbReference type="ARBA" id="ARBA00022801"/>
    </source>
</evidence>
<protein>
    <recommendedName>
        <fullName evidence="7">Alpha-galactosidase</fullName>
    </recommendedName>
</protein>
<dbReference type="GO" id="GO:0005975">
    <property type="term" value="P:carbohydrate metabolic process"/>
    <property type="evidence" value="ECO:0007669"/>
    <property type="project" value="InterPro"/>
</dbReference>
<reference evidence="5 6" key="1">
    <citation type="submission" date="2019-09" db="EMBL/GenBank/DDBJ databases">
        <title>A chromosome-level genome assembly of the Chinese tupelo Nyssa sinensis.</title>
        <authorList>
            <person name="Yang X."/>
            <person name="Kang M."/>
            <person name="Yang Y."/>
            <person name="Xiong H."/>
            <person name="Wang M."/>
            <person name="Zhang Z."/>
            <person name="Wang Z."/>
            <person name="Wu H."/>
            <person name="Ma T."/>
            <person name="Liu J."/>
            <person name="Xi Z."/>
        </authorList>
    </citation>
    <scope>NUCLEOTIDE SEQUENCE [LARGE SCALE GENOMIC DNA]</scope>
    <source>
        <strain evidence="5">J267</strain>
        <tissue evidence="5">Leaf</tissue>
    </source>
</reference>